<protein>
    <submittedName>
        <fullName evidence="4">Alkaline phosphatase</fullName>
    </submittedName>
</protein>
<keyword evidence="5" id="KW-1185">Reference proteome</keyword>
<feature type="domain" description="VTT" evidence="3">
    <location>
        <begin position="31"/>
        <end position="156"/>
    </location>
</feature>
<dbReference type="GO" id="GO:0005886">
    <property type="term" value="C:plasma membrane"/>
    <property type="evidence" value="ECO:0007669"/>
    <property type="project" value="TreeGrafter"/>
</dbReference>
<evidence type="ECO:0000259" key="3">
    <source>
        <dbReference type="Pfam" id="PF09335"/>
    </source>
</evidence>
<organism evidence="4 5">
    <name type="scientific">Paenibacillus darwinianus</name>
    <dbReference type="NCBI Taxonomy" id="1380763"/>
    <lineage>
        <taxon>Bacteria</taxon>
        <taxon>Bacillati</taxon>
        <taxon>Bacillota</taxon>
        <taxon>Bacilli</taxon>
        <taxon>Bacillales</taxon>
        <taxon>Paenibacillaceae</taxon>
        <taxon>Paenibacillus</taxon>
    </lineage>
</organism>
<proteinExistence type="inferred from homology"/>
<reference evidence="4 5" key="1">
    <citation type="submission" date="2014-02" db="EMBL/GenBank/DDBJ databases">
        <title>Genome sequence of Paenibacillus darwinianus reveals adaptive mechanisms for survival in Antarctic soils.</title>
        <authorList>
            <person name="Dsouza M."/>
            <person name="Taylor M.W."/>
            <person name="Turner S.J."/>
            <person name="Aislabie J."/>
        </authorList>
    </citation>
    <scope>NUCLEOTIDE SEQUENCE [LARGE SCALE GENOMIC DNA]</scope>
    <source>
        <strain evidence="4 5">CE1</strain>
    </source>
</reference>
<comment type="similarity">
    <text evidence="1">Belongs to the DedA family.</text>
</comment>
<dbReference type="RefSeq" id="WP_036584832.1">
    <property type="nucleotide sequence ID" value="NZ_KK082139.1"/>
</dbReference>
<evidence type="ECO:0000256" key="2">
    <source>
        <dbReference type="SAM" id="Phobius"/>
    </source>
</evidence>
<dbReference type="Proteomes" id="UP000053750">
    <property type="component" value="Unassembled WGS sequence"/>
</dbReference>
<keyword evidence="2" id="KW-0472">Membrane</keyword>
<gene>
    <name evidence="4" type="ORF">BG53_07375</name>
</gene>
<feature type="transmembrane region" description="Helical" evidence="2">
    <location>
        <begin position="12"/>
        <end position="32"/>
    </location>
</feature>
<dbReference type="InterPro" id="IPR051311">
    <property type="entry name" value="DedA_domain"/>
</dbReference>
<feature type="transmembrane region" description="Helical" evidence="2">
    <location>
        <begin position="170"/>
        <end position="190"/>
    </location>
</feature>
<evidence type="ECO:0000313" key="4">
    <source>
        <dbReference type="EMBL" id="EXX85961.1"/>
    </source>
</evidence>
<feature type="transmembrane region" description="Helical" evidence="2">
    <location>
        <begin position="138"/>
        <end position="158"/>
    </location>
</feature>
<dbReference type="PANTHER" id="PTHR42709:SF9">
    <property type="entry name" value="ALKALINE PHOSPHATASE LIKE PROTEIN"/>
    <property type="match status" value="1"/>
</dbReference>
<comment type="caution">
    <text evidence="4">The sequence shown here is derived from an EMBL/GenBank/DDBJ whole genome shotgun (WGS) entry which is preliminary data.</text>
</comment>
<keyword evidence="2" id="KW-0812">Transmembrane</keyword>
<evidence type="ECO:0000256" key="1">
    <source>
        <dbReference type="ARBA" id="ARBA00010792"/>
    </source>
</evidence>
<sequence length="206" mass="23033">MGYDLLTAFIQELGYAAFFFALCFGIIGLPIPNEAVVMTGGAVAASGLLSPVPTFIAVFLGIACGLTSGYLIGKAAGRQFAKRIESKKSFHKTLKTSERLRAKYGSFAICLFVFLPLLRHLSMYIVGLNKMPYPRYAAYTYSTAVVWTAIYFLTGYFVEEYIEEIGYRVNRYGIIVFWCLLSAVGVYGMVRFAILRKKRQERPIDS</sequence>
<name>A0A9W5RZY6_9BACL</name>
<dbReference type="AlphaFoldDB" id="A0A9W5RZY6"/>
<dbReference type="Pfam" id="PF09335">
    <property type="entry name" value="VTT_dom"/>
    <property type="match status" value="1"/>
</dbReference>
<evidence type="ECO:0000313" key="5">
    <source>
        <dbReference type="Proteomes" id="UP000053750"/>
    </source>
</evidence>
<feature type="transmembrane region" description="Helical" evidence="2">
    <location>
        <begin position="52"/>
        <end position="73"/>
    </location>
</feature>
<dbReference type="PANTHER" id="PTHR42709">
    <property type="entry name" value="ALKALINE PHOSPHATASE LIKE PROTEIN"/>
    <property type="match status" value="1"/>
</dbReference>
<keyword evidence="2" id="KW-1133">Transmembrane helix</keyword>
<feature type="transmembrane region" description="Helical" evidence="2">
    <location>
        <begin position="104"/>
        <end position="126"/>
    </location>
</feature>
<dbReference type="EMBL" id="JFHU01000205">
    <property type="protein sequence ID" value="EXX85961.1"/>
    <property type="molecule type" value="Genomic_DNA"/>
</dbReference>
<accession>A0A9W5RZY6</accession>
<dbReference type="InterPro" id="IPR032816">
    <property type="entry name" value="VTT_dom"/>
</dbReference>